<name>A0ABT3WZ09_9BACL</name>
<evidence type="ECO:0000256" key="2">
    <source>
        <dbReference type="SAM" id="SignalP"/>
    </source>
</evidence>
<dbReference type="Proteomes" id="UP001208017">
    <property type="component" value="Unassembled WGS sequence"/>
</dbReference>
<evidence type="ECO:0000313" key="3">
    <source>
        <dbReference type="EMBL" id="MCX7569897.1"/>
    </source>
</evidence>
<dbReference type="RefSeq" id="WP_267151147.1">
    <property type="nucleotide sequence ID" value="NZ_JAPMLT010000003.1"/>
</dbReference>
<feature type="compositionally biased region" description="Basic and acidic residues" evidence="1">
    <location>
        <begin position="92"/>
        <end position="101"/>
    </location>
</feature>
<sequence>MRAMKTIALGLAVVMLSATLSGCGVMRTPYERAKIQEQGGTAKKKEEGGEAKGGEGGKGSDVTSASAGPKQKAEAKKKAEDKKPSTPGRAETMAEKRERVKGQGLIYVLPDMRPEPNVAGTAEDKPKALPKPKSNYKAESQNKLKPGPSETLTAKDKPEKILADQKPHLLYNAYISGEVSKVEGVESSTVLIDDEHNAYVSLSTGNEKKSESGEKPPVKKNESLKVRSEGEIQEDLQEKVATKVRSLDPLVETVHITNNPEHVKSFSRYATQITKGDINLNTHALAEHIQDIWN</sequence>
<proteinExistence type="predicted"/>
<gene>
    <name evidence="3" type="ORF">OS242_07960</name>
</gene>
<organism evidence="3 4">
    <name type="scientific">Tumebacillus lacus</name>
    <dbReference type="NCBI Taxonomy" id="2995335"/>
    <lineage>
        <taxon>Bacteria</taxon>
        <taxon>Bacillati</taxon>
        <taxon>Bacillota</taxon>
        <taxon>Bacilli</taxon>
        <taxon>Bacillales</taxon>
        <taxon>Alicyclobacillaceae</taxon>
        <taxon>Tumebacillus</taxon>
    </lineage>
</organism>
<keyword evidence="4" id="KW-1185">Reference proteome</keyword>
<feature type="compositionally biased region" description="Basic and acidic residues" evidence="1">
    <location>
        <begin position="206"/>
        <end position="231"/>
    </location>
</feature>
<evidence type="ECO:0000256" key="1">
    <source>
        <dbReference type="SAM" id="MobiDB-lite"/>
    </source>
</evidence>
<feature type="compositionally biased region" description="Basic and acidic residues" evidence="1">
    <location>
        <begin position="71"/>
        <end position="84"/>
    </location>
</feature>
<comment type="caution">
    <text evidence="3">The sequence shown here is derived from an EMBL/GenBank/DDBJ whole genome shotgun (WGS) entry which is preliminary data.</text>
</comment>
<feature type="signal peptide" evidence="2">
    <location>
        <begin position="1"/>
        <end position="23"/>
    </location>
</feature>
<dbReference type="EMBL" id="JAPMLT010000003">
    <property type="protein sequence ID" value="MCX7569897.1"/>
    <property type="molecule type" value="Genomic_DNA"/>
</dbReference>
<evidence type="ECO:0000313" key="4">
    <source>
        <dbReference type="Proteomes" id="UP001208017"/>
    </source>
</evidence>
<feature type="region of interest" description="Disordered" evidence="1">
    <location>
        <begin position="35"/>
        <end position="157"/>
    </location>
</feature>
<dbReference type="InterPro" id="IPR019076">
    <property type="entry name" value="Spore_lipoprot_YhcN/YlaJ-like"/>
</dbReference>
<keyword evidence="2" id="KW-0732">Signal</keyword>
<accession>A0ABT3WZ09</accession>
<keyword evidence="3" id="KW-0449">Lipoprotein</keyword>
<feature type="region of interest" description="Disordered" evidence="1">
    <location>
        <begin position="203"/>
        <end position="231"/>
    </location>
</feature>
<dbReference type="PROSITE" id="PS51257">
    <property type="entry name" value="PROKAR_LIPOPROTEIN"/>
    <property type="match status" value="1"/>
</dbReference>
<feature type="chain" id="PRO_5046311433" evidence="2">
    <location>
        <begin position="24"/>
        <end position="294"/>
    </location>
</feature>
<protein>
    <submittedName>
        <fullName evidence="3">YhcN/YlaJ family sporulation lipoprotein</fullName>
    </submittedName>
</protein>
<dbReference type="Pfam" id="PF09580">
    <property type="entry name" value="Spore_YhcN_YlaJ"/>
    <property type="match status" value="1"/>
</dbReference>
<feature type="compositionally biased region" description="Basic and acidic residues" evidence="1">
    <location>
        <begin position="43"/>
        <end position="55"/>
    </location>
</feature>
<reference evidence="3 4" key="1">
    <citation type="submission" date="2022-11" db="EMBL/GenBank/DDBJ databases">
        <title>Study of microbial diversity in lake waters.</title>
        <authorList>
            <person name="Zhang J."/>
        </authorList>
    </citation>
    <scope>NUCLEOTIDE SEQUENCE [LARGE SCALE GENOMIC DNA]</scope>
    <source>
        <strain evidence="3 4">DT12</strain>
    </source>
</reference>